<dbReference type="PIRSF" id="PIRSF029218">
    <property type="entry name" value="ParE"/>
    <property type="match status" value="1"/>
</dbReference>
<dbReference type="InterPro" id="IPR035093">
    <property type="entry name" value="RelE/ParE_toxin_dom_sf"/>
</dbReference>
<name>A0A1X7PH81_9HYPH</name>
<proteinExistence type="inferred from homology"/>
<reference evidence="3 4" key="1">
    <citation type="submission" date="2017-04" db="EMBL/GenBank/DDBJ databases">
        <authorList>
            <person name="Afonso C.L."/>
            <person name="Miller P.J."/>
            <person name="Scott M.A."/>
            <person name="Spackman E."/>
            <person name="Goraichik I."/>
            <person name="Dimitrov K.M."/>
            <person name="Suarez D.L."/>
            <person name="Swayne D.E."/>
        </authorList>
    </citation>
    <scope>NUCLEOTIDE SEQUENCE [LARGE SCALE GENOMIC DNA]</scope>
    <source>
        <strain evidence="3 4">B5P</strain>
    </source>
</reference>
<evidence type="ECO:0000256" key="1">
    <source>
        <dbReference type="ARBA" id="ARBA00022649"/>
    </source>
</evidence>
<gene>
    <name evidence="3" type="ORF">SAMN02982922_4231</name>
</gene>
<keyword evidence="4" id="KW-1185">Reference proteome</keyword>
<sequence>MKRALRLRPAARKDIREIWDYTSRTWSRAKANEYVRMLTGSLNVVDVNPGLARPAGIGEAGLRKFVAGSHVLYFHIEPESIDVVRILHGSMDPKLHL</sequence>
<dbReference type="AlphaFoldDB" id="A0A1X7PH81"/>
<evidence type="ECO:0000256" key="2">
    <source>
        <dbReference type="PIRNR" id="PIRNR029218"/>
    </source>
</evidence>
<dbReference type="EMBL" id="FXBL01000004">
    <property type="protein sequence ID" value="SMH50688.1"/>
    <property type="molecule type" value="Genomic_DNA"/>
</dbReference>
<organism evidence="3 4">
    <name type="scientific">Mesorhizobium australicum</name>
    <dbReference type="NCBI Taxonomy" id="536018"/>
    <lineage>
        <taxon>Bacteria</taxon>
        <taxon>Pseudomonadati</taxon>
        <taxon>Pseudomonadota</taxon>
        <taxon>Alphaproteobacteria</taxon>
        <taxon>Hyphomicrobiales</taxon>
        <taxon>Phyllobacteriaceae</taxon>
        <taxon>Mesorhizobium</taxon>
    </lineage>
</organism>
<dbReference type="OrthoDB" id="7173315at2"/>
<dbReference type="Pfam" id="PF05016">
    <property type="entry name" value="ParE_toxin"/>
    <property type="match status" value="1"/>
</dbReference>
<dbReference type="Gene3D" id="3.30.2310.20">
    <property type="entry name" value="RelE-like"/>
    <property type="match status" value="1"/>
</dbReference>
<dbReference type="InterPro" id="IPR028344">
    <property type="entry name" value="ParE1/4"/>
</dbReference>
<keyword evidence="1" id="KW-1277">Toxin-antitoxin system</keyword>
<dbReference type="RefSeq" id="WP_085465943.1">
    <property type="nucleotide sequence ID" value="NZ_FXBL01000004.1"/>
</dbReference>
<accession>A0A1X7PH81</accession>
<protein>
    <recommendedName>
        <fullName evidence="2">Toxin</fullName>
    </recommendedName>
</protein>
<evidence type="ECO:0000313" key="3">
    <source>
        <dbReference type="EMBL" id="SMH50688.1"/>
    </source>
</evidence>
<dbReference type="InterPro" id="IPR007712">
    <property type="entry name" value="RelE/ParE_toxin"/>
</dbReference>
<dbReference type="Proteomes" id="UP000193083">
    <property type="component" value="Unassembled WGS sequence"/>
</dbReference>
<evidence type="ECO:0000313" key="4">
    <source>
        <dbReference type="Proteomes" id="UP000193083"/>
    </source>
</evidence>
<comment type="similarity">
    <text evidence="2">Belongs to the RelE toxin family.</text>
</comment>